<protein>
    <submittedName>
        <fullName evidence="9">DNA topoisomerase 2-associated protein pat1</fullName>
    </submittedName>
</protein>
<evidence type="ECO:0000259" key="8">
    <source>
        <dbReference type="Pfam" id="PF09770"/>
    </source>
</evidence>
<keyword evidence="6" id="KW-0539">Nucleus</keyword>
<dbReference type="OrthoDB" id="74835at2759"/>
<keyword evidence="5" id="KW-0694">RNA-binding</keyword>
<dbReference type="EMBL" id="MCBR01005232">
    <property type="protein sequence ID" value="RKF78819.1"/>
    <property type="molecule type" value="Genomic_DNA"/>
</dbReference>
<reference evidence="9 10" key="1">
    <citation type="journal article" date="2018" name="BMC Genomics">
        <title>Comparative genome analyses reveal sequence features reflecting distinct modes of host-adaptation between dicot and monocot powdery mildew.</title>
        <authorList>
            <person name="Wu Y."/>
            <person name="Ma X."/>
            <person name="Pan Z."/>
            <person name="Kale S.D."/>
            <person name="Song Y."/>
            <person name="King H."/>
            <person name="Zhang Q."/>
            <person name="Presley C."/>
            <person name="Deng X."/>
            <person name="Wei C.I."/>
            <person name="Xiao S."/>
        </authorList>
    </citation>
    <scope>NUCLEOTIDE SEQUENCE [LARGE SCALE GENOMIC DNA]</scope>
    <source>
        <strain evidence="9">UCSC1</strain>
    </source>
</reference>
<dbReference type="InterPro" id="IPR039900">
    <property type="entry name" value="Pat1-like"/>
</dbReference>
<accession>A0A420IW97</accession>
<comment type="subcellular location">
    <subcellularLocation>
        <location evidence="2">Cytoplasm</location>
        <location evidence="2">P-body</location>
    </subcellularLocation>
    <subcellularLocation>
        <location evidence="1">Nucleus</location>
    </subcellularLocation>
</comment>
<name>A0A420IW97_9PEZI</name>
<feature type="domain" description="mRNA decay factor PAT1" evidence="8">
    <location>
        <begin position="7"/>
        <end position="801"/>
    </location>
</feature>
<gene>
    <name evidence="9" type="ORF">GcC1_052027</name>
</gene>
<dbReference type="PANTHER" id="PTHR21551">
    <property type="entry name" value="TOPOISOMERASE II-ASSOCIATED PROTEIN PAT1"/>
    <property type="match status" value="1"/>
</dbReference>
<keyword evidence="7" id="KW-0472">Membrane</keyword>
<dbReference type="AlphaFoldDB" id="A0A420IW97"/>
<dbReference type="Proteomes" id="UP000285405">
    <property type="component" value="Unassembled WGS sequence"/>
</dbReference>
<evidence type="ECO:0000256" key="6">
    <source>
        <dbReference type="ARBA" id="ARBA00023242"/>
    </source>
</evidence>
<keyword evidence="7" id="KW-0812">Transmembrane</keyword>
<keyword evidence="4" id="KW-0963">Cytoplasm</keyword>
<evidence type="ECO:0000313" key="9">
    <source>
        <dbReference type="EMBL" id="RKF78819.1"/>
    </source>
</evidence>
<dbReference type="GO" id="GO:0005634">
    <property type="term" value="C:nucleus"/>
    <property type="evidence" value="ECO:0007669"/>
    <property type="project" value="UniProtKB-SubCell"/>
</dbReference>
<proteinExistence type="inferred from homology"/>
<dbReference type="GO" id="GO:0016853">
    <property type="term" value="F:isomerase activity"/>
    <property type="evidence" value="ECO:0007669"/>
    <property type="project" value="UniProtKB-KW"/>
</dbReference>
<dbReference type="Pfam" id="PF09770">
    <property type="entry name" value="PAT1"/>
    <property type="match status" value="1"/>
</dbReference>
<organism evidence="9 10">
    <name type="scientific">Golovinomyces cichoracearum</name>
    <dbReference type="NCBI Taxonomy" id="62708"/>
    <lineage>
        <taxon>Eukaryota</taxon>
        <taxon>Fungi</taxon>
        <taxon>Dikarya</taxon>
        <taxon>Ascomycota</taxon>
        <taxon>Pezizomycotina</taxon>
        <taxon>Leotiomycetes</taxon>
        <taxon>Erysiphales</taxon>
        <taxon>Erysiphaceae</taxon>
        <taxon>Golovinomyces</taxon>
    </lineage>
</organism>
<dbReference type="GO" id="GO:0000290">
    <property type="term" value="P:deadenylation-dependent decapping of nuclear-transcribed mRNA"/>
    <property type="evidence" value="ECO:0007669"/>
    <property type="project" value="InterPro"/>
</dbReference>
<evidence type="ECO:0000256" key="1">
    <source>
        <dbReference type="ARBA" id="ARBA00004123"/>
    </source>
</evidence>
<evidence type="ECO:0000256" key="5">
    <source>
        <dbReference type="ARBA" id="ARBA00022884"/>
    </source>
</evidence>
<comment type="caution">
    <text evidence="9">The sequence shown here is derived from an EMBL/GenBank/DDBJ whole genome shotgun (WGS) entry which is preliminary data.</text>
</comment>
<evidence type="ECO:0000256" key="2">
    <source>
        <dbReference type="ARBA" id="ARBA00004201"/>
    </source>
</evidence>
<dbReference type="PANTHER" id="PTHR21551:SF0">
    <property type="entry name" value="PROTEIN ASSOCIATED WITH TOPO II RELATED-1, ISOFORM A"/>
    <property type="match status" value="1"/>
</dbReference>
<evidence type="ECO:0000256" key="3">
    <source>
        <dbReference type="ARBA" id="ARBA00009138"/>
    </source>
</evidence>
<keyword evidence="9" id="KW-0413">Isomerase</keyword>
<evidence type="ECO:0000256" key="4">
    <source>
        <dbReference type="ARBA" id="ARBA00022490"/>
    </source>
</evidence>
<evidence type="ECO:0000256" key="7">
    <source>
        <dbReference type="SAM" id="Phobius"/>
    </source>
</evidence>
<keyword evidence="7" id="KW-1133">Transmembrane helix</keyword>
<feature type="transmembrane region" description="Helical" evidence="7">
    <location>
        <begin position="655"/>
        <end position="675"/>
    </location>
</feature>
<sequence length="804" mass="90629">MSFLETSDDHNSSIPGFDQGAYSVGRLSRNLDEDIDAFDIVDTYDGLGDQLEETGDDLNDDTFGDKDDAGISKPVGNDYDFFGRTAIVSDAISEDQARFNSQKSTMINDTLITSPQSMLRSARVGPGRYSQPDPVPELRVDASIWGVKPKRTAPVSASETLTAPVIAPSGRKMMSVEELESCMLAQSMTLSLQQAPPQKTYQQLPQRSRSTMPQQQFQHYPIPSQDMPHEANRRISLQEQPFRPQNNQQLHFMHRAQQSTGQMPINLTSPKFSILQNPNRSCHDQNSSLSPRNSGFFRPSLRSHHINHQHQIANLSDEEKATALMDEAKREKRNRKIFLLSRDNGFMTPQDKSFINKIQLQQLVTATGNPNDHGSDLSFTEDFYYQVHHQIHGSHRELMGNTYSLPSGKRYGGTRKQIRGSTSHMQQMEQQVQRAVEAAKNRTKNKQSVIEGTLGKISFSNAKTPKPLLHIRLPDSGTDNKSASMAKDRKLAQANTSGSDRKTVLTDIEKVYNTLMQMEDHHRRIPPPILEKDENNNLINLHNEWREKAHKMNKQLWLQLKVHEPIGATTIHPFIAFLSYGKGMKAVPRVFRHISQEQRTTILTMIILHLDQLDMVRHGLVSPGQTQLSADISEKIELFSLSVMPPLFGFLNETGLDIITGILGLLLTINIHLIARTRIGISMLTMILSRAELIKQAKTVNEEQEWDQWISTYNSFFDTLEPALSEIFPGSVENSEDVYVWQFLAAIGICASPKQQQRIVMAVKDRVMETVSFAKSLPPAISSQRLGNVNLFMRSIGLDVELLA</sequence>
<dbReference type="InterPro" id="IPR019167">
    <property type="entry name" value="PAT1_dom"/>
</dbReference>
<comment type="similarity">
    <text evidence="3">Belongs to the PAT1 family.</text>
</comment>
<evidence type="ECO:0000313" key="10">
    <source>
        <dbReference type="Proteomes" id="UP000285405"/>
    </source>
</evidence>
<dbReference type="GO" id="GO:0033962">
    <property type="term" value="P:P-body assembly"/>
    <property type="evidence" value="ECO:0007669"/>
    <property type="project" value="TreeGrafter"/>
</dbReference>
<dbReference type="GO" id="GO:0000932">
    <property type="term" value="C:P-body"/>
    <property type="evidence" value="ECO:0007669"/>
    <property type="project" value="UniProtKB-SubCell"/>
</dbReference>
<dbReference type="GO" id="GO:0003723">
    <property type="term" value="F:RNA binding"/>
    <property type="evidence" value="ECO:0007669"/>
    <property type="project" value="UniProtKB-KW"/>
</dbReference>